<evidence type="ECO:0000313" key="2">
    <source>
        <dbReference type="Proteomes" id="UP000295604"/>
    </source>
</evidence>
<sequence length="97" mass="10676">MASKTTPGWNTGSKQYLDIEPEYKSRFKLQLGEAQFRSARCNSISGRLTPSTRGLAYNIIRLLVSMLLGLNQCPHRHDDGRSTAAASKIKPGVDLAL</sequence>
<evidence type="ECO:0000313" key="1">
    <source>
        <dbReference type="EMBL" id="TEA18906.1"/>
    </source>
</evidence>
<organism evidence="1 2">
    <name type="scientific">Colletotrichum sidae</name>
    <dbReference type="NCBI Taxonomy" id="1347389"/>
    <lineage>
        <taxon>Eukaryota</taxon>
        <taxon>Fungi</taxon>
        <taxon>Dikarya</taxon>
        <taxon>Ascomycota</taxon>
        <taxon>Pezizomycotina</taxon>
        <taxon>Sordariomycetes</taxon>
        <taxon>Hypocreomycetidae</taxon>
        <taxon>Glomerellales</taxon>
        <taxon>Glomerellaceae</taxon>
        <taxon>Colletotrichum</taxon>
        <taxon>Colletotrichum orbiculare species complex</taxon>
    </lineage>
</organism>
<protein>
    <submittedName>
        <fullName evidence="1">Uncharacterized protein</fullName>
    </submittedName>
</protein>
<accession>A0A4R8TME6</accession>
<dbReference type="Proteomes" id="UP000295604">
    <property type="component" value="Unassembled WGS sequence"/>
</dbReference>
<proteinExistence type="predicted"/>
<gene>
    <name evidence="1" type="ORF">C8034_v010797</name>
</gene>
<dbReference type="AlphaFoldDB" id="A0A4R8TME6"/>
<dbReference type="EMBL" id="QAPF01000057">
    <property type="protein sequence ID" value="TEA18906.1"/>
    <property type="molecule type" value="Genomic_DNA"/>
</dbReference>
<reference evidence="1 2" key="1">
    <citation type="submission" date="2018-11" db="EMBL/GenBank/DDBJ databases">
        <title>Genome sequence and assembly of Colletotrichum sidae.</title>
        <authorList>
            <person name="Gan P."/>
            <person name="Shirasu K."/>
        </authorList>
    </citation>
    <scope>NUCLEOTIDE SEQUENCE [LARGE SCALE GENOMIC DNA]</scope>
    <source>
        <strain evidence="1 2">CBS 518.97</strain>
    </source>
</reference>
<keyword evidence="2" id="KW-1185">Reference proteome</keyword>
<name>A0A4R8TME6_9PEZI</name>
<comment type="caution">
    <text evidence="1">The sequence shown here is derived from an EMBL/GenBank/DDBJ whole genome shotgun (WGS) entry which is preliminary data.</text>
</comment>